<feature type="region of interest" description="Disordered" evidence="5">
    <location>
        <begin position="886"/>
        <end position="923"/>
    </location>
</feature>
<feature type="domain" description="C2H2-type" evidence="6">
    <location>
        <begin position="702"/>
        <end position="726"/>
    </location>
</feature>
<dbReference type="InterPro" id="IPR050688">
    <property type="entry name" value="Zinc_finger/UBP_domain"/>
</dbReference>
<evidence type="ECO:0000256" key="3">
    <source>
        <dbReference type="ARBA" id="ARBA00022771"/>
    </source>
</evidence>
<keyword evidence="4" id="KW-0862">Zinc</keyword>
<feature type="region of interest" description="Disordered" evidence="5">
    <location>
        <begin position="1721"/>
        <end position="1821"/>
    </location>
</feature>
<dbReference type="InterPro" id="IPR013087">
    <property type="entry name" value="Znf_C2H2_type"/>
</dbReference>
<keyword evidence="1" id="KW-0479">Metal-binding</keyword>
<feature type="region of interest" description="Disordered" evidence="5">
    <location>
        <begin position="1223"/>
        <end position="1248"/>
    </location>
</feature>
<sequence>MSLNEPELACLATKYLSSNISRLESATGCFICLACPLSATAKSTDGYNHINGTWNPETFSMHLSTCHPGLEILSCVFCGLEIPKSSFTSHVAFHFLEYSSRGRGLLPSSYICPIASCSPVLTTNSLRCLRIHLLTHHNPPKPRIACPHCRLTQSSLDSWISHVKTISIRLSHCTAEGCLVKSPSRDLLIDHVRRSHCSEATVSFKSFIRETMEFACAFKGSVPSFIRCLTSKSVAPKSLAHSQKSPLLYTSSSPYALPDSHAPSGELRFPLPARPLCLRCPLCGFTTLHWDSFSRHAFNCLNTSLPSTRPSKAEDSAGVAAPESNPCLYTCSLYWCSVCSTVSTERSLVVEHIEFAHTDSSAVVVSEAFELTDSSLDAVATTLDNKSVLRKTQTTAPAPGVPNSLSQLSAVDVLSAFSKLLPPSAPGQVTSGSSFVASPPFPSSAVAVSPSTTLSSSSSKNIGMNSVLNSVRSSADGVLTCPPSTSRSPATTAATTTFDPPHRSSSPVFTPSDTASGLFTTNGPLTNPFLTNFSDPSGFFSPEAASAVAAMAAAALSGLTGLNVGALPSAESSTSKGARSSIQATPGSCDTSAVSDKSKQSSEYPCVEQPSLPLSNGIGDTVDYTGRDDSTTVAEDGLSLIRAGSGSNGEELVSFPFDEVAFRNEMTSRLSPEILDSLIEKMQRFSGCLVRIVGKENHRRIPACPECDKVFSYGLGDFKRHLLSTHLEVPREYLKDLLHYTRLPKGGEKFVEAQEQLAMRQMKPHFIEPGKRRIPLPYSFNILRRLTEHLSPSSRTYLFQKMRLYSRLGVVMETKGGIKKYKCYHCAYSSPHALADVRKHILGSHCGISTKHFRFCLQASRLDPMEFSLLSDDRLARLARDFMTRRQTTSSAERVSSSNSSVGGDGGAGNLSNAQSRSPSPVTGLNKFARACKSTSAAKATAFNGGGNSGLMKCEKSPSSTMDENGVSRFTTVIPGSKNPVTVCIRPPIPPGHNGGSPSAVTATSVSHSPSFGTDGAPLTLVSSPLSLENIPKVAGLQGADQVVSLPLPFSESVLRQLLESAGAQADHVNDVCRKMRVYSTYVMTRICVNDRTLAFRCPCGRIFVTTRQPESKMRAATLADSRRHVMGVHARIPHEFITICCQASRISRENNFQLYPDEMLLRLAMDRPIRLNAGPSIGGGAARGVGAFRASSNVTSMASGVPGRSSYRSSLGRSYSGVLPPLRPLADLGTDRDTEQEEPLDGSLSETSGFLFQDEISDHKPLSGLDGKRTPSAHDNGLLSRRFYRPPFRHSYPSLSRIGAFKMRATSAAISTPARPRRSSKRPHESVSPSSKDSVFDSIQESSLIDKQQEEGLLDDTGEDTQPRSINTEETLRYLNERPPNEVERVIELPYSKSALKALVRGYCPNTYFDVLVNKMELYTAYRVYVTRNRGRRFFCCSGCPSSSPHGMGDIRKHILGVHAKVPERYKAAAMHCSRLSREDNTLLPDRSLLQLARMRWKGTVIKPLAEISASETTALQQPQPPQHSGNRRASASNLGLITKSPNCVDDGDHHQLNPVGNNAYDTGLPLPAAVRQNGGDVDVCCPPRIFSRVLPTGEVEFVCSACDLVCEHSPAALRAHFARAHLDLDAYVCPHCRSSSFSSLHAARSHLQDEHPDSAWCNPEDLLSETFRAAFAGVSAFSMTHLAIVIEESGAEAIRRPKSPRYVSNEDVELGRYCCESPPLAPSSGGEVQSLRDREEASSSSCRSSGLVENACSPVVSKSGSSRRKPSKSHLIQFKPKEEETVFTQGLEVHEAKRPRLSSTSHEDEELEGPGDERTTATATAPLSLLSCTDEDMSELAFGSDCEESRMVKKMVPCD</sequence>
<dbReference type="GO" id="GO:0005634">
    <property type="term" value="C:nucleus"/>
    <property type="evidence" value="ECO:0007669"/>
    <property type="project" value="TreeGrafter"/>
</dbReference>
<feature type="domain" description="C2H2-type" evidence="6">
    <location>
        <begin position="1599"/>
        <end position="1623"/>
    </location>
</feature>
<accession>A0A183SYX3</accession>
<dbReference type="GO" id="GO:0008270">
    <property type="term" value="F:zinc ion binding"/>
    <property type="evidence" value="ECO:0007669"/>
    <property type="project" value="UniProtKB-KW"/>
</dbReference>
<evidence type="ECO:0000313" key="9">
    <source>
        <dbReference type="WBParaSite" id="SSLN_0000978101-mRNA-1"/>
    </source>
</evidence>
<feature type="compositionally biased region" description="Low complexity" evidence="5">
    <location>
        <begin position="480"/>
        <end position="497"/>
    </location>
</feature>
<feature type="compositionally biased region" description="Basic and acidic residues" evidence="5">
    <location>
        <begin position="1260"/>
        <end position="1270"/>
    </location>
</feature>
<evidence type="ECO:0000313" key="7">
    <source>
        <dbReference type="EMBL" id="VDL95806.1"/>
    </source>
</evidence>
<dbReference type="EMBL" id="UYSU01035229">
    <property type="protein sequence ID" value="VDL95806.1"/>
    <property type="molecule type" value="Genomic_DNA"/>
</dbReference>
<evidence type="ECO:0000256" key="1">
    <source>
        <dbReference type="ARBA" id="ARBA00022723"/>
    </source>
</evidence>
<feature type="compositionally biased region" description="Polar residues" evidence="5">
    <location>
        <begin position="570"/>
        <end position="595"/>
    </location>
</feature>
<keyword evidence="3" id="KW-0863">Zinc-finger</keyword>
<evidence type="ECO:0000256" key="5">
    <source>
        <dbReference type="SAM" id="MobiDB-lite"/>
    </source>
</evidence>
<feature type="compositionally biased region" description="Polar residues" evidence="5">
    <location>
        <begin position="1328"/>
        <end position="1347"/>
    </location>
</feature>
<keyword evidence="2" id="KW-0677">Repeat</keyword>
<feature type="domain" description="C2H2-type" evidence="6">
    <location>
        <begin position="821"/>
        <end position="845"/>
    </location>
</feature>
<feature type="domain" description="C2H2-type" evidence="6">
    <location>
        <begin position="73"/>
        <end position="94"/>
    </location>
</feature>
<evidence type="ECO:0000256" key="4">
    <source>
        <dbReference type="ARBA" id="ARBA00022833"/>
    </source>
</evidence>
<dbReference type="OrthoDB" id="125347at2759"/>
<feature type="region of interest" description="Disordered" evidence="5">
    <location>
        <begin position="1260"/>
        <end position="1280"/>
    </location>
</feature>
<evidence type="ECO:0000256" key="2">
    <source>
        <dbReference type="ARBA" id="ARBA00022737"/>
    </source>
</evidence>
<evidence type="ECO:0000313" key="8">
    <source>
        <dbReference type="Proteomes" id="UP000275846"/>
    </source>
</evidence>
<feature type="region of interest" description="Disordered" evidence="5">
    <location>
        <begin position="1513"/>
        <end position="1532"/>
    </location>
</feature>
<feature type="region of interest" description="Disordered" evidence="5">
    <location>
        <begin position="1308"/>
        <end position="1376"/>
    </location>
</feature>
<proteinExistence type="predicted"/>
<dbReference type="WBParaSite" id="SSLN_0000978101-mRNA-1">
    <property type="protein sequence ID" value="SSLN_0000978101-mRNA-1"/>
    <property type="gene ID" value="SSLN_0000978101"/>
</dbReference>
<feature type="domain" description="C2H2-type" evidence="6">
    <location>
        <begin position="1629"/>
        <end position="1653"/>
    </location>
</feature>
<dbReference type="PANTHER" id="PTHR24403">
    <property type="entry name" value="ZINC FINGER PROTEIN"/>
    <property type="match status" value="1"/>
</dbReference>
<gene>
    <name evidence="7" type="ORF">SSLN_LOCUS9421</name>
</gene>
<feature type="domain" description="C2H2-type" evidence="6">
    <location>
        <begin position="1436"/>
        <end position="1460"/>
    </location>
</feature>
<feature type="region of interest" description="Disordered" evidence="5">
    <location>
        <begin position="568"/>
        <end position="612"/>
    </location>
</feature>
<feature type="domain" description="C2H2-type" evidence="6">
    <location>
        <begin position="278"/>
        <end position="298"/>
    </location>
</feature>
<feature type="domain" description="C2H2-type" evidence="6">
    <location>
        <begin position="110"/>
        <end position="136"/>
    </location>
</feature>
<dbReference type="PANTHER" id="PTHR24403:SF67">
    <property type="entry name" value="FI01116P-RELATED"/>
    <property type="match status" value="1"/>
</dbReference>
<reference evidence="7 8" key="2">
    <citation type="submission" date="2018-11" db="EMBL/GenBank/DDBJ databases">
        <authorList>
            <consortium name="Pathogen Informatics"/>
        </authorList>
    </citation>
    <scope>NUCLEOTIDE SEQUENCE [LARGE SCALE GENOMIC DNA]</scope>
    <source>
        <strain evidence="7 8">NST_G2</strain>
    </source>
</reference>
<feature type="region of interest" description="Disordered" evidence="5">
    <location>
        <begin position="478"/>
        <end position="509"/>
    </location>
</feature>
<evidence type="ECO:0000259" key="6">
    <source>
        <dbReference type="SMART" id="SM00355"/>
    </source>
</evidence>
<feature type="compositionally biased region" description="Low complexity" evidence="5">
    <location>
        <begin position="890"/>
        <end position="902"/>
    </location>
</feature>
<dbReference type="Gene3D" id="3.30.160.60">
    <property type="entry name" value="Classic Zinc Finger"/>
    <property type="match status" value="1"/>
</dbReference>
<dbReference type="Proteomes" id="UP000275846">
    <property type="component" value="Unassembled WGS sequence"/>
</dbReference>
<dbReference type="STRING" id="70667.A0A183SYX3"/>
<keyword evidence="8" id="KW-1185">Reference proteome</keyword>
<dbReference type="SMART" id="SM00355">
    <property type="entry name" value="ZnF_C2H2"/>
    <property type="match status" value="10"/>
</dbReference>
<organism evidence="9">
    <name type="scientific">Schistocephalus solidus</name>
    <name type="common">Tapeworm</name>
    <dbReference type="NCBI Taxonomy" id="70667"/>
    <lineage>
        <taxon>Eukaryota</taxon>
        <taxon>Metazoa</taxon>
        <taxon>Spiralia</taxon>
        <taxon>Lophotrochozoa</taxon>
        <taxon>Platyhelminthes</taxon>
        <taxon>Cestoda</taxon>
        <taxon>Eucestoda</taxon>
        <taxon>Diphyllobothriidea</taxon>
        <taxon>Diphyllobothriidae</taxon>
        <taxon>Schistocephalus</taxon>
    </lineage>
</organism>
<reference evidence="9" key="1">
    <citation type="submission" date="2016-06" db="UniProtKB">
        <authorList>
            <consortium name="WormBaseParasite"/>
        </authorList>
    </citation>
    <scope>IDENTIFICATION</scope>
</reference>
<protein>
    <submittedName>
        <fullName evidence="9">C2H2-type domain-containing protein</fullName>
    </submittedName>
</protein>
<feature type="domain" description="C2H2-type" evidence="6">
    <location>
        <begin position="171"/>
        <end position="196"/>
    </location>
</feature>
<dbReference type="GO" id="GO:0010468">
    <property type="term" value="P:regulation of gene expression"/>
    <property type="evidence" value="ECO:0007669"/>
    <property type="project" value="TreeGrafter"/>
</dbReference>
<name>A0A183SYX3_SCHSO</name>
<feature type="domain" description="C2H2-type" evidence="6">
    <location>
        <begin position="334"/>
        <end position="357"/>
    </location>
</feature>